<gene>
    <name evidence="9" type="ORF">B3C1_11939</name>
</gene>
<evidence type="ECO:0000256" key="4">
    <source>
        <dbReference type="ARBA" id="ARBA00022692"/>
    </source>
</evidence>
<feature type="transmembrane region" description="Helical" evidence="7">
    <location>
        <begin position="211"/>
        <end position="232"/>
    </location>
</feature>
<dbReference type="SUPFAM" id="SSF103481">
    <property type="entry name" value="Multidrug resistance efflux transporter EmrE"/>
    <property type="match status" value="2"/>
</dbReference>
<dbReference type="PANTHER" id="PTHR32322:SF2">
    <property type="entry name" value="EAMA DOMAIN-CONTAINING PROTEIN"/>
    <property type="match status" value="1"/>
</dbReference>
<feature type="transmembrane region" description="Helical" evidence="7">
    <location>
        <begin position="179"/>
        <end position="199"/>
    </location>
</feature>
<keyword evidence="5 7" id="KW-1133">Transmembrane helix</keyword>
<feature type="transmembrane region" description="Helical" evidence="7">
    <location>
        <begin position="31"/>
        <end position="51"/>
    </location>
</feature>
<keyword evidence="3" id="KW-1003">Cell membrane</keyword>
<feature type="transmembrane region" description="Helical" evidence="7">
    <location>
        <begin position="118"/>
        <end position="135"/>
    </location>
</feature>
<organism evidence="9 10">
    <name type="scientific">Gallaecimonas xiamenensis 3-C-1</name>
    <dbReference type="NCBI Taxonomy" id="745411"/>
    <lineage>
        <taxon>Bacteria</taxon>
        <taxon>Pseudomonadati</taxon>
        <taxon>Pseudomonadota</taxon>
        <taxon>Gammaproteobacteria</taxon>
        <taxon>Enterobacterales</taxon>
        <taxon>Gallaecimonadaceae</taxon>
        <taxon>Gallaecimonas</taxon>
    </lineage>
</organism>
<evidence type="ECO:0000256" key="6">
    <source>
        <dbReference type="ARBA" id="ARBA00023136"/>
    </source>
</evidence>
<dbReference type="AlphaFoldDB" id="K2K2E1"/>
<evidence type="ECO:0000313" key="9">
    <source>
        <dbReference type="EMBL" id="EKE71645.1"/>
    </source>
</evidence>
<dbReference type="InterPro" id="IPR050638">
    <property type="entry name" value="AA-Vitamin_Transporters"/>
</dbReference>
<proteinExistence type="inferred from homology"/>
<sequence length="302" mass="32501">MNTLLYLAVVLIWGTTWLAIGLQQGPVAPTVSIFYRFALAAGLMMLGLALSGRLKALAARDHLWCLAQGFCVFGFNFYCFYHAAAYLSTGMEAVLFSMAVLYNAANGVLFFRQPLEGRLLAAALLGMAGICSLFWPELRAAQWSPELLKGIGLCLLGTYGFSLGNLISARHQRLGLDLLSTNGYAMSYGALLMGALALAQGLPFNLDPRPAYLGALLYLAVVGSVLGFWAYFRLVGRVGASRAAYSTLLFPLVALALSTFFEGYQWHPKGVLGLALILAGNLVMFPAVLARLKPWLGLGARA</sequence>
<dbReference type="STRING" id="745411.B3C1_11939"/>
<dbReference type="InterPro" id="IPR037185">
    <property type="entry name" value="EmrE-like"/>
</dbReference>
<accession>K2K2E1</accession>
<comment type="caution">
    <text evidence="9">The sequence shown here is derived from an EMBL/GenBank/DDBJ whole genome shotgun (WGS) entry which is preliminary data.</text>
</comment>
<keyword evidence="10" id="KW-1185">Reference proteome</keyword>
<feature type="domain" description="EamA" evidence="8">
    <location>
        <begin position="4"/>
        <end position="133"/>
    </location>
</feature>
<dbReference type="OrthoDB" id="2352272at2"/>
<feature type="domain" description="EamA" evidence="8">
    <location>
        <begin position="149"/>
        <end position="284"/>
    </location>
</feature>
<evidence type="ECO:0000256" key="5">
    <source>
        <dbReference type="ARBA" id="ARBA00022989"/>
    </source>
</evidence>
<dbReference type="Proteomes" id="UP000006755">
    <property type="component" value="Unassembled WGS sequence"/>
</dbReference>
<evidence type="ECO:0000256" key="2">
    <source>
        <dbReference type="ARBA" id="ARBA00007362"/>
    </source>
</evidence>
<feature type="transmembrane region" description="Helical" evidence="7">
    <location>
        <begin position="63"/>
        <end position="87"/>
    </location>
</feature>
<comment type="subcellular location">
    <subcellularLocation>
        <location evidence="1">Cell membrane</location>
        <topology evidence="1">Multi-pass membrane protein</topology>
    </subcellularLocation>
</comment>
<dbReference type="InterPro" id="IPR000620">
    <property type="entry name" value="EamA_dom"/>
</dbReference>
<dbReference type="PANTHER" id="PTHR32322">
    <property type="entry name" value="INNER MEMBRANE TRANSPORTER"/>
    <property type="match status" value="1"/>
</dbReference>
<keyword evidence="4 7" id="KW-0812">Transmembrane</keyword>
<dbReference type="GO" id="GO:0016020">
    <property type="term" value="C:membrane"/>
    <property type="evidence" value="ECO:0007669"/>
    <property type="project" value="UniProtKB-SubCell"/>
</dbReference>
<evidence type="ECO:0000313" key="10">
    <source>
        <dbReference type="Proteomes" id="UP000006755"/>
    </source>
</evidence>
<comment type="similarity">
    <text evidence="2">Belongs to the EamA transporter family.</text>
</comment>
<dbReference type="Pfam" id="PF00892">
    <property type="entry name" value="EamA"/>
    <property type="match status" value="2"/>
</dbReference>
<protein>
    <submittedName>
        <fullName evidence="9">Putative inner membrane protein</fullName>
    </submittedName>
</protein>
<name>K2K2E1_9GAMM</name>
<feature type="transmembrane region" description="Helical" evidence="7">
    <location>
        <begin position="147"/>
        <end position="167"/>
    </location>
</feature>
<evidence type="ECO:0000259" key="8">
    <source>
        <dbReference type="Pfam" id="PF00892"/>
    </source>
</evidence>
<dbReference type="EMBL" id="AMRI01000016">
    <property type="protein sequence ID" value="EKE71645.1"/>
    <property type="molecule type" value="Genomic_DNA"/>
</dbReference>
<evidence type="ECO:0000256" key="3">
    <source>
        <dbReference type="ARBA" id="ARBA00022475"/>
    </source>
</evidence>
<keyword evidence="6 7" id="KW-0472">Membrane</keyword>
<evidence type="ECO:0000256" key="7">
    <source>
        <dbReference type="SAM" id="Phobius"/>
    </source>
</evidence>
<dbReference type="eggNOG" id="COG0697">
    <property type="taxonomic scope" value="Bacteria"/>
</dbReference>
<feature type="transmembrane region" description="Helical" evidence="7">
    <location>
        <begin position="244"/>
        <end position="264"/>
    </location>
</feature>
<evidence type="ECO:0000256" key="1">
    <source>
        <dbReference type="ARBA" id="ARBA00004651"/>
    </source>
</evidence>
<reference evidence="9 10" key="1">
    <citation type="journal article" date="2012" name="J. Bacteriol.">
        <title>Genome Sequence of Gallaecimonas xiamenensis Type Strain 3-C-1.</title>
        <authorList>
            <person name="Lai Q."/>
            <person name="Wang L."/>
            <person name="Wang W."/>
            <person name="Shao Z."/>
        </authorList>
    </citation>
    <scope>NUCLEOTIDE SEQUENCE [LARGE SCALE GENOMIC DNA]</scope>
    <source>
        <strain evidence="9 10">3-C-1</strain>
    </source>
</reference>
<dbReference type="RefSeq" id="WP_008485088.1">
    <property type="nucleotide sequence ID" value="NZ_AMRI01000016.1"/>
</dbReference>
<dbReference type="PATRIC" id="fig|745411.4.peg.2350"/>
<feature type="transmembrane region" description="Helical" evidence="7">
    <location>
        <begin position="270"/>
        <end position="292"/>
    </location>
</feature>
<feature type="transmembrane region" description="Helical" evidence="7">
    <location>
        <begin position="93"/>
        <end position="111"/>
    </location>
</feature>